<feature type="chain" id="PRO_5012578034" evidence="1">
    <location>
        <begin position="26"/>
        <end position="130"/>
    </location>
</feature>
<reference evidence="2" key="1">
    <citation type="submission" date="2016-04" db="EMBL/GenBank/DDBJ databases">
        <authorList>
            <person name="Evans L.H."/>
            <person name="Alamgir A."/>
            <person name="Owens N."/>
            <person name="Weber N.D."/>
            <person name="Virtaneva K."/>
            <person name="Barbian K."/>
            <person name="Babar A."/>
            <person name="Rosenke K."/>
        </authorList>
    </citation>
    <scope>NUCLEOTIDE SEQUENCE</scope>
    <source>
        <strain evidence="2">86</strain>
    </source>
</reference>
<dbReference type="AlphaFoldDB" id="A0A212K564"/>
<protein>
    <submittedName>
        <fullName evidence="2">Uncharacterized protein</fullName>
    </submittedName>
</protein>
<gene>
    <name evidence="2" type="ORF">KL86APRO_12165</name>
</gene>
<dbReference type="Gene3D" id="2.60.120.380">
    <property type="match status" value="1"/>
</dbReference>
<feature type="signal peptide" evidence="1">
    <location>
        <begin position="1"/>
        <end position="25"/>
    </location>
</feature>
<accession>A0A212K564</accession>
<evidence type="ECO:0000313" key="2">
    <source>
        <dbReference type="EMBL" id="SBW06859.1"/>
    </source>
</evidence>
<dbReference type="EMBL" id="FLUO01000001">
    <property type="protein sequence ID" value="SBW06859.1"/>
    <property type="molecule type" value="Genomic_DNA"/>
</dbReference>
<organism evidence="2">
    <name type="scientific">uncultured Alphaproteobacteria bacterium</name>
    <dbReference type="NCBI Taxonomy" id="91750"/>
    <lineage>
        <taxon>Bacteria</taxon>
        <taxon>Pseudomonadati</taxon>
        <taxon>Pseudomonadota</taxon>
        <taxon>Alphaproteobacteria</taxon>
        <taxon>environmental samples</taxon>
    </lineage>
</organism>
<keyword evidence="1" id="KW-0732">Signal</keyword>
<evidence type="ECO:0000256" key="1">
    <source>
        <dbReference type="SAM" id="SignalP"/>
    </source>
</evidence>
<sequence length="130" mass="13636">MLKLTRRAFAVFALALSLGAAPALAKTGSIHLPSGASMATVGGHVVRGKTQGWRVNGKQGRTFAVTLESTGNAAIMQIREPGKDAGYLPGAGRQNEARSWSGKLPADGSYLIEVIAVQAEADYTLRVEVK</sequence>
<name>A0A212K564_9PROT</name>
<proteinExistence type="predicted"/>